<evidence type="ECO:0008006" key="4">
    <source>
        <dbReference type="Google" id="ProtNLM"/>
    </source>
</evidence>
<dbReference type="Gene3D" id="2.40.180.10">
    <property type="entry name" value="Catalase core domain"/>
    <property type="match status" value="1"/>
</dbReference>
<gene>
    <name evidence="2" type="ORF">LYNGBM3L_45950</name>
</gene>
<protein>
    <recommendedName>
        <fullName evidence="4">Catalase</fullName>
    </recommendedName>
</protein>
<dbReference type="PANTHER" id="PTHR36195:SF4">
    <property type="entry name" value="DOMAIN PROTEIN, PUTATIVE (AFU_ORTHOLOGUE AFUA_5G01990)-RELATED"/>
    <property type="match status" value="1"/>
</dbReference>
<reference evidence="3" key="1">
    <citation type="journal article" date="2011" name="Proc. Natl. Acad. Sci. U.S.A.">
        <title>Genomic insights into the physiology and ecology of the marine filamentous cyanobacterium Lyngbya majuscula.</title>
        <authorList>
            <person name="Jones A.C."/>
            <person name="Monroe E.A."/>
            <person name="Podell S."/>
            <person name="Hess W.R."/>
            <person name="Klages S."/>
            <person name="Esquenazi E."/>
            <person name="Niessen S."/>
            <person name="Hoover H."/>
            <person name="Rothmann M."/>
            <person name="Lasken R.S."/>
            <person name="Yates J.R.III."/>
            <person name="Reinhardt R."/>
            <person name="Kube M."/>
            <person name="Burkart M.D."/>
            <person name="Allen E.E."/>
            <person name="Dorrestein P.C."/>
            <person name="Gerwick W.H."/>
            <person name="Gerwick L."/>
        </authorList>
    </citation>
    <scope>NUCLEOTIDE SEQUENCE [LARGE SCALE GENOMIC DNA]</scope>
    <source>
        <strain evidence="3">3L</strain>
    </source>
</reference>
<evidence type="ECO:0000313" key="2">
    <source>
        <dbReference type="EMBL" id="EGJ30930.1"/>
    </source>
</evidence>
<proteinExistence type="predicted"/>
<dbReference type="EMBL" id="GL890945">
    <property type="protein sequence ID" value="EGJ30930.1"/>
    <property type="molecule type" value="Genomic_DNA"/>
</dbReference>
<evidence type="ECO:0000313" key="3">
    <source>
        <dbReference type="Proteomes" id="UP000003959"/>
    </source>
</evidence>
<dbReference type="eggNOG" id="COG0753">
    <property type="taxonomic scope" value="Bacteria"/>
</dbReference>
<dbReference type="Proteomes" id="UP000003959">
    <property type="component" value="Unassembled WGS sequence"/>
</dbReference>
<organism evidence="2 3">
    <name type="scientific">Moorena producens 3L</name>
    <dbReference type="NCBI Taxonomy" id="489825"/>
    <lineage>
        <taxon>Bacteria</taxon>
        <taxon>Bacillati</taxon>
        <taxon>Cyanobacteriota</taxon>
        <taxon>Cyanophyceae</taxon>
        <taxon>Coleofasciculales</taxon>
        <taxon>Coleofasciculaceae</taxon>
        <taxon>Moorena</taxon>
    </lineage>
</organism>
<evidence type="ECO:0000256" key="1">
    <source>
        <dbReference type="SAM" id="MobiDB-lite"/>
    </source>
</evidence>
<dbReference type="PANTHER" id="PTHR36195">
    <property type="entry name" value="DOMAIN PROTEIN, PUTATIVE (AFU_ORTHOLOGUE AFUA_5G01990)-RELATED-RELATED"/>
    <property type="match status" value="1"/>
</dbReference>
<dbReference type="SUPFAM" id="SSF56634">
    <property type="entry name" value="Heme-dependent catalase-like"/>
    <property type="match status" value="1"/>
</dbReference>
<keyword evidence="3" id="KW-1185">Reference proteome</keyword>
<sequence>MFVDMVQMGRIEEGQCPARRPVFLRLHGVAHGSLEVVSDLPENLQVGLFNNPGKSYPVWVRYASDIPDGVPDLKSTVGIGIKVFDVEGEKILTPDEHAPTMDLLLQNIDIFFVDNAKDMCEFTQASFSGESEQWLKEHPETAEILEEMAKEVPSVLETNLWSAMPFHFGENDFCKYKLVPEVVPTGPDPDYGDSNYLHADLVQRLQNGEAKLKFFVQLRTNPGTMPIDRATVRWEESQSSPIHVATLVLPQQDITARGQAEYGETLSFHPWRTLKAHEPVGSIAEARKVAYQASAELRRNVNGEPIGEPQVVRPDTVWPPASQGCQPNQ</sequence>
<accession>F4XX45</accession>
<dbReference type="AlphaFoldDB" id="F4XX45"/>
<name>F4XX45_9CYAN</name>
<feature type="region of interest" description="Disordered" evidence="1">
    <location>
        <begin position="302"/>
        <end position="329"/>
    </location>
</feature>
<dbReference type="InterPro" id="IPR020835">
    <property type="entry name" value="Catalase_sf"/>
</dbReference>
<dbReference type="HOGENOM" id="CLU_046417_0_0_3"/>
<dbReference type="GO" id="GO:0020037">
    <property type="term" value="F:heme binding"/>
    <property type="evidence" value="ECO:0007669"/>
    <property type="project" value="InterPro"/>
</dbReference>